<dbReference type="SUPFAM" id="SSF53448">
    <property type="entry name" value="Nucleotide-diphospho-sugar transferases"/>
    <property type="match status" value="1"/>
</dbReference>
<evidence type="ECO:0000313" key="6">
    <source>
        <dbReference type="EMBL" id="PXW85863.1"/>
    </source>
</evidence>
<dbReference type="Pfam" id="PF00535">
    <property type="entry name" value="Glycos_transf_2"/>
    <property type="match status" value="1"/>
</dbReference>
<dbReference type="GO" id="GO:0016757">
    <property type="term" value="F:glycosyltransferase activity"/>
    <property type="evidence" value="ECO:0007669"/>
    <property type="project" value="UniProtKB-KW"/>
</dbReference>
<keyword evidence="3 6" id="KW-0808">Transferase</keyword>
<feature type="domain" description="Glycosyltransferase 2-like" evidence="4">
    <location>
        <begin position="567"/>
        <end position="700"/>
    </location>
</feature>
<dbReference type="AlphaFoldDB" id="A0A2V3VV70"/>
<keyword evidence="2" id="KW-0328">Glycosyltransferase</keyword>
<evidence type="ECO:0000313" key="7">
    <source>
        <dbReference type="Proteomes" id="UP000247978"/>
    </source>
</evidence>
<dbReference type="PANTHER" id="PTHR22916">
    <property type="entry name" value="GLYCOSYLTRANSFERASE"/>
    <property type="match status" value="1"/>
</dbReference>
<dbReference type="InterPro" id="IPR029044">
    <property type="entry name" value="Nucleotide-diphossugar_trans"/>
</dbReference>
<dbReference type="Pfam" id="PF13524">
    <property type="entry name" value="Glyco_trans_1_2"/>
    <property type="match status" value="1"/>
</dbReference>
<dbReference type="Gene3D" id="3.90.550.10">
    <property type="entry name" value="Spore Coat Polysaccharide Biosynthesis Protein SpsA, Chain A"/>
    <property type="match status" value="1"/>
</dbReference>
<dbReference type="CDD" id="cd00761">
    <property type="entry name" value="Glyco_tranf_GTA_type"/>
    <property type="match status" value="1"/>
</dbReference>
<name>A0A2V3VV70_9BACI</name>
<evidence type="ECO:0000259" key="4">
    <source>
        <dbReference type="Pfam" id="PF00535"/>
    </source>
</evidence>
<comment type="similarity">
    <text evidence="1">Belongs to the glycosyltransferase 2 family.</text>
</comment>
<dbReference type="RefSeq" id="WP_110395832.1">
    <property type="nucleotide sequence ID" value="NZ_JBHUHB010000001.1"/>
</dbReference>
<evidence type="ECO:0000259" key="5">
    <source>
        <dbReference type="Pfam" id="PF13524"/>
    </source>
</evidence>
<gene>
    <name evidence="6" type="ORF">DFR56_10925</name>
</gene>
<evidence type="ECO:0000256" key="2">
    <source>
        <dbReference type="ARBA" id="ARBA00022676"/>
    </source>
</evidence>
<comment type="caution">
    <text evidence="6">The sequence shown here is derived from an EMBL/GenBank/DDBJ whole genome shotgun (WGS) entry which is preliminary data.</text>
</comment>
<dbReference type="PANTHER" id="PTHR22916:SF51">
    <property type="entry name" value="GLYCOSYLTRANSFERASE EPSH-RELATED"/>
    <property type="match status" value="1"/>
</dbReference>
<proteinExistence type="inferred from homology"/>
<feature type="domain" description="Spore protein YkvP/CgeB glycosyl transferase-like" evidence="5">
    <location>
        <begin position="299"/>
        <end position="404"/>
    </location>
</feature>
<keyword evidence="7" id="KW-1185">Reference proteome</keyword>
<dbReference type="InterPro" id="IPR001173">
    <property type="entry name" value="Glyco_trans_2-like"/>
</dbReference>
<reference evidence="6 7" key="1">
    <citation type="submission" date="2018-05" db="EMBL/GenBank/DDBJ databases">
        <title>Genomic Encyclopedia of Type Strains, Phase IV (KMG-IV): sequencing the most valuable type-strain genomes for metagenomic binning, comparative biology and taxonomic classification.</title>
        <authorList>
            <person name="Goeker M."/>
        </authorList>
    </citation>
    <scope>NUCLEOTIDE SEQUENCE [LARGE SCALE GENOMIC DNA]</scope>
    <source>
        <strain evidence="6 7">DSM 28556</strain>
    </source>
</reference>
<evidence type="ECO:0000256" key="3">
    <source>
        <dbReference type="ARBA" id="ARBA00022679"/>
    </source>
</evidence>
<dbReference type="OrthoDB" id="7019976at2"/>
<dbReference type="InterPro" id="IPR055259">
    <property type="entry name" value="YkvP/CgeB_Glyco_trans-like"/>
</dbReference>
<dbReference type="Proteomes" id="UP000247978">
    <property type="component" value="Unassembled WGS sequence"/>
</dbReference>
<protein>
    <submittedName>
        <fullName evidence="6">Glycosyl transferase family 2</fullName>
    </submittedName>
</protein>
<dbReference type="EMBL" id="QJJQ01000009">
    <property type="protein sequence ID" value="PXW85863.1"/>
    <property type="molecule type" value="Genomic_DNA"/>
</dbReference>
<organism evidence="6 7">
    <name type="scientific">Pseudogracilibacillus auburnensis</name>
    <dbReference type="NCBI Taxonomy" id="1494959"/>
    <lineage>
        <taxon>Bacteria</taxon>
        <taxon>Bacillati</taxon>
        <taxon>Bacillota</taxon>
        <taxon>Bacilli</taxon>
        <taxon>Bacillales</taxon>
        <taxon>Bacillaceae</taxon>
        <taxon>Pseudogracilibacillus</taxon>
    </lineage>
</organism>
<accession>A0A2V3VV70</accession>
<sequence>MCSKIIQDSWLEVISSRKVDLLVNIKKELDFLEKEDINVDFNIKNLDYFVRQSEYIKLKERYSDKNFIDRIENSIEKIPKSNGTEYFNEINVRIGLIADEFLFNSFKDVAKVIYVDRNSYSTLELDVLVIATSWKGINENWRGMGNPNNSKIREELDNIIYYFRSQGAKIVFYSKEDPTNYHNFIDIAKKCDYIFTTAIEKINDYKNDCNNDNVYVLEFGVNPIYNNPIGISANNEKLEGAIFAGSWYEKYPNRMRDTRLIFDGIISANHDLKIIDRNFNKNLPNHLFPYQYLKYISPSIDHSILQKVFKLYPWTINLNSVQTSETMFANRVYELQAMGNLILSNYSVGINNLFPNVFMVQNSSEVKGIMNNSKNKELYSHQMYGVRKVLKQHTTFHRVNTLLEKIGYGKDFIPKKVVAVVVEDISDSNNAENFERQTFEHRQLITVEQLQENYHSFDYVTFFNNEYEYGEYYLEDMINAFKYTASSYVTKDSFYDGDDKVLGVEHDYVNRIRDKYKTVFSTGSFLAKELTKIVRDFECNNGYSIDCLELNTDPKNVSEEVIELKLSVIVPVYNNGEHLYGKCFQSLLRSSMFEQMDIILVDDGSTDKTTINMVDRLNRLYPNVQLYKFNDGGSGSASRPRNKGVHLAKTDYITYLDPDNEAINDGYYRMFNEMQKDEELDLVVGDIVKIDFDEKKLNYSHYVLNKNPLGVITNTSEFLKDSNLRVQSIQALIVKKEIILKNNLQMIEKAAGQDSLFFQELLLNCEKIKAIDLDIHIYYAAVSNSVTNTISKKFFDKYLVLEKERYVFLNKNGLFKHYISDRFSDYFIRWYLFRVPKIREGEEKDSLKTLYQIYEIYQSELQKKAEPIEFFERCMHNEDYLGFINYCKSYFEAGDNH</sequence>
<evidence type="ECO:0000256" key="1">
    <source>
        <dbReference type="ARBA" id="ARBA00006739"/>
    </source>
</evidence>